<dbReference type="Proteomes" id="UP000198228">
    <property type="component" value="Chromosome I"/>
</dbReference>
<proteinExistence type="predicted"/>
<reference evidence="1 2" key="1">
    <citation type="submission" date="2016-06" db="EMBL/GenBank/DDBJ databases">
        <authorList>
            <person name="Kjaerup R.B."/>
            <person name="Dalgaard T.S."/>
            <person name="Juul-Madsen H.R."/>
        </authorList>
    </citation>
    <scope>NUCLEOTIDE SEQUENCE [LARGE SCALE GENOMIC DNA]</scope>
    <source>
        <strain evidence="1 2">DSM 43821</strain>
    </source>
</reference>
<sequence>MGGERNAGDRVGCAERSRRYPDTMQAVVSTAPHLARPGRPAVVARTLAELAGPTRGLVELPVRLMWNADRTFDLGDPDQLLWMYENVLRETTRAEDLRHLINGRTLRRVWRRLNLPRGVRQAWESRHRGLRTA</sequence>
<dbReference type="EMBL" id="LT607410">
    <property type="protein sequence ID" value="SCF22370.1"/>
    <property type="molecule type" value="Genomic_DNA"/>
</dbReference>
<name>A0A1C4YNY1_9ACTN</name>
<dbReference type="AlphaFoldDB" id="A0A1C4YNY1"/>
<gene>
    <name evidence="1" type="ORF">GA0074696_3555</name>
</gene>
<evidence type="ECO:0000313" key="1">
    <source>
        <dbReference type="EMBL" id="SCF22370.1"/>
    </source>
</evidence>
<protein>
    <submittedName>
        <fullName evidence="1">Uncharacterized protein</fullName>
    </submittedName>
</protein>
<organism evidence="1 2">
    <name type="scientific">Micromonospora purpureochromogenes</name>
    <dbReference type="NCBI Taxonomy" id="47872"/>
    <lineage>
        <taxon>Bacteria</taxon>
        <taxon>Bacillati</taxon>
        <taxon>Actinomycetota</taxon>
        <taxon>Actinomycetes</taxon>
        <taxon>Micromonosporales</taxon>
        <taxon>Micromonosporaceae</taxon>
        <taxon>Micromonospora</taxon>
    </lineage>
</organism>
<evidence type="ECO:0000313" key="2">
    <source>
        <dbReference type="Proteomes" id="UP000198228"/>
    </source>
</evidence>
<accession>A0A1C4YNY1</accession>